<feature type="signal peptide" evidence="1">
    <location>
        <begin position="1"/>
        <end position="27"/>
    </location>
</feature>
<gene>
    <name evidence="2" type="ORF">CFB84_09090</name>
</gene>
<organism evidence="2 3">
    <name type="scientific">Burkholderia aenigmatica</name>
    <dbReference type="NCBI Taxonomy" id="2015348"/>
    <lineage>
        <taxon>Bacteria</taxon>
        <taxon>Pseudomonadati</taxon>
        <taxon>Pseudomonadota</taxon>
        <taxon>Betaproteobacteria</taxon>
        <taxon>Burkholderiales</taxon>
        <taxon>Burkholderiaceae</taxon>
        <taxon>Burkholderia</taxon>
        <taxon>Burkholderia cepacia complex</taxon>
    </lineage>
</organism>
<sequence length="289" mass="30641">MGTRIRSGIVGLAGLTAALLAASAVNAAGEATEARAVPFVAVAKTDVPDRDWSRKVCALASASCGAPGQPGDADNAPSLYRARNDASSIYYAILPGPQLLKVSFAPAAGWKVVQQWNFSDYQPADRGVGDGDPPPLQIYPALYPLGGERFAVAVLAGWAESYSGGGGSWENADFVELRPNGGHARTPRVSKLPFSCDKQIRACFTEHDYQHSPHCSEDFDGSLRLRFVPGASAGNLDWIATWKESHWPGLEPRSKTGHTSVSVTLPAGRDPVAAGNALRDKIPFCEPVN</sequence>
<dbReference type="EMBL" id="NKFA01000003">
    <property type="protein sequence ID" value="OXI49023.1"/>
    <property type="molecule type" value="Genomic_DNA"/>
</dbReference>
<name>A0A228J2F7_9BURK</name>
<reference evidence="2 3" key="2">
    <citation type="submission" date="2017-08" db="EMBL/GenBank/DDBJ databases">
        <title>WGS of novel Burkholderia cepaca complex species.</title>
        <authorList>
            <person name="Lipuma J."/>
            <person name="Spilker T."/>
        </authorList>
    </citation>
    <scope>NUCLEOTIDE SEQUENCE [LARGE SCALE GENOMIC DNA]</scope>
    <source>
        <strain evidence="2 3">AU17325</strain>
    </source>
</reference>
<dbReference type="RefSeq" id="WP_089450479.1">
    <property type="nucleotide sequence ID" value="NZ_NKFA01000003.1"/>
</dbReference>
<dbReference type="AlphaFoldDB" id="A0A228J2F7"/>
<evidence type="ECO:0008006" key="4">
    <source>
        <dbReference type="Google" id="ProtNLM"/>
    </source>
</evidence>
<accession>A0A228J2F7</accession>
<protein>
    <recommendedName>
        <fullName evidence="4">Secreted protein</fullName>
    </recommendedName>
</protein>
<keyword evidence="1" id="KW-0732">Signal</keyword>
<evidence type="ECO:0000313" key="3">
    <source>
        <dbReference type="Proteomes" id="UP000214600"/>
    </source>
</evidence>
<evidence type="ECO:0000313" key="2">
    <source>
        <dbReference type="EMBL" id="OXI49023.1"/>
    </source>
</evidence>
<comment type="caution">
    <text evidence="2">The sequence shown here is derived from an EMBL/GenBank/DDBJ whole genome shotgun (WGS) entry which is preliminary data.</text>
</comment>
<reference evidence="3" key="1">
    <citation type="submission" date="2017-06" db="EMBL/GenBank/DDBJ databases">
        <authorList>
            <person name="LiPuma J."/>
            <person name="Spilker T."/>
        </authorList>
    </citation>
    <scope>NUCLEOTIDE SEQUENCE [LARGE SCALE GENOMIC DNA]</scope>
    <source>
        <strain evidence="3">AU17325</strain>
    </source>
</reference>
<dbReference type="OrthoDB" id="8653499at2"/>
<evidence type="ECO:0000256" key="1">
    <source>
        <dbReference type="SAM" id="SignalP"/>
    </source>
</evidence>
<proteinExistence type="predicted"/>
<feature type="chain" id="PRO_5013302619" description="Secreted protein" evidence="1">
    <location>
        <begin position="28"/>
        <end position="289"/>
    </location>
</feature>
<dbReference type="Proteomes" id="UP000214600">
    <property type="component" value="Unassembled WGS sequence"/>
</dbReference>